<dbReference type="PANTHER" id="PTHR34789:SF1">
    <property type="entry name" value="EXPRESSED PROTEIN"/>
    <property type="match status" value="1"/>
</dbReference>
<protein>
    <submittedName>
        <fullName evidence="2">Uncharacterized protein</fullName>
    </submittedName>
</protein>
<name>A0AAV9BJH3_ACOGR</name>
<dbReference type="PANTHER" id="PTHR34789">
    <property type="entry name" value="EXPRESSED PROTEIN"/>
    <property type="match status" value="1"/>
</dbReference>
<evidence type="ECO:0000313" key="3">
    <source>
        <dbReference type="Proteomes" id="UP001179952"/>
    </source>
</evidence>
<feature type="chain" id="PRO_5043754071" evidence="1">
    <location>
        <begin position="19"/>
        <end position="113"/>
    </location>
</feature>
<proteinExistence type="predicted"/>
<reference evidence="2" key="1">
    <citation type="journal article" date="2023" name="Nat. Commun.">
        <title>Diploid and tetraploid genomes of Acorus and the evolution of monocots.</title>
        <authorList>
            <person name="Ma L."/>
            <person name="Liu K.W."/>
            <person name="Li Z."/>
            <person name="Hsiao Y.Y."/>
            <person name="Qi Y."/>
            <person name="Fu T."/>
            <person name="Tang G.D."/>
            <person name="Zhang D."/>
            <person name="Sun W.H."/>
            <person name="Liu D.K."/>
            <person name="Li Y."/>
            <person name="Chen G.Z."/>
            <person name="Liu X.D."/>
            <person name="Liao X.Y."/>
            <person name="Jiang Y.T."/>
            <person name="Yu X."/>
            <person name="Hao Y."/>
            <person name="Huang J."/>
            <person name="Zhao X.W."/>
            <person name="Ke S."/>
            <person name="Chen Y.Y."/>
            <person name="Wu W.L."/>
            <person name="Hsu J.L."/>
            <person name="Lin Y.F."/>
            <person name="Huang M.D."/>
            <person name="Li C.Y."/>
            <person name="Huang L."/>
            <person name="Wang Z.W."/>
            <person name="Zhao X."/>
            <person name="Zhong W.Y."/>
            <person name="Peng D.H."/>
            <person name="Ahmad S."/>
            <person name="Lan S."/>
            <person name="Zhang J.S."/>
            <person name="Tsai W.C."/>
            <person name="Van de Peer Y."/>
            <person name="Liu Z.J."/>
        </authorList>
    </citation>
    <scope>NUCLEOTIDE SEQUENCE</scope>
    <source>
        <strain evidence="2">SCP</strain>
    </source>
</reference>
<dbReference type="EMBL" id="JAUJYN010000003">
    <property type="protein sequence ID" value="KAK1276973.1"/>
    <property type="molecule type" value="Genomic_DNA"/>
</dbReference>
<feature type="signal peptide" evidence="1">
    <location>
        <begin position="1"/>
        <end position="18"/>
    </location>
</feature>
<organism evidence="2 3">
    <name type="scientific">Acorus gramineus</name>
    <name type="common">Dwarf sweet flag</name>
    <dbReference type="NCBI Taxonomy" id="55184"/>
    <lineage>
        <taxon>Eukaryota</taxon>
        <taxon>Viridiplantae</taxon>
        <taxon>Streptophyta</taxon>
        <taxon>Embryophyta</taxon>
        <taxon>Tracheophyta</taxon>
        <taxon>Spermatophyta</taxon>
        <taxon>Magnoliopsida</taxon>
        <taxon>Liliopsida</taxon>
        <taxon>Acoraceae</taxon>
        <taxon>Acorus</taxon>
    </lineage>
</organism>
<reference evidence="2" key="2">
    <citation type="submission" date="2023-06" db="EMBL/GenBank/DDBJ databases">
        <authorList>
            <person name="Ma L."/>
            <person name="Liu K.-W."/>
            <person name="Li Z."/>
            <person name="Hsiao Y.-Y."/>
            <person name="Qi Y."/>
            <person name="Fu T."/>
            <person name="Tang G."/>
            <person name="Zhang D."/>
            <person name="Sun W.-H."/>
            <person name="Liu D.-K."/>
            <person name="Li Y."/>
            <person name="Chen G.-Z."/>
            <person name="Liu X.-D."/>
            <person name="Liao X.-Y."/>
            <person name="Jiang Y.-T."/>
            <person name="Yu X."/>
            <person name="Hao Y."/>
            <person name="Huang J."/>
            <person name="Zhao X.-W."/>
            <person name="Ke S."/>
            <person name="Chen Y.-Y."/>
            <person name="Wu W.-L."/>
            <person name="Hsu J.-L."/>
            <person name="Lin Y.-F."/>
            <person name="Huang M.-D."/>
            <person name="Li C.-Y."/>
            <person name="Huang L."/>
            <person name="Wang Z.-W."/>
            <person name="Zhao X."/>
            <person name="Zhong W.-Y."/>
            <person name="Peng D.-H."/>
            <person name="Ahmad S."/>
            <person name="Lan S."/>
            <person name="Zhang J.-S."/>
            <person name="Tsai W.-C."/>
            <person name="Van De Peer Y."/>
            <person name="Liu Z.-J."/>
        </authorList>
    </citation>
    <scope>NUCLEOTIDE SEQUENCE</scope>
    <source>
        <strain evidence="2">SCP</strain>
        <tissue evidence="2">Leaves</tissue>
    </source>
</reference>
<dbReference type="Proteomes" id="UP001179952">
    <property type="component" value="Unassembled WGS sequence"/>
</dbReference>
<evidence type="ECO:0000256" key="1">
    <source>
        <dbReference type="SAM" id="SignalP"/>
    </source>
</evidence>
<keyword evidence="3" id="KW-1185">Reference proteome</keyword>
<evidence type="ECO:0000313" key="2">
    <source>
        <dbReference type="EMBL" id="KAK1276973.1"/>
    </source>
</evidence>
<accession>A0AAV9BJH3</accession>
<sequence length="113" mass="11535">MKPTWAFWLLALLMATAAAICGAARDMDDFWWGPPLPPGFGGGGGGGYGGSGGGGGYGFVNRGSFTCTNKGRCHNKKLVCPKKCFTSYSYHGKNGGGGGGGGGCSYDCDRTFS</sequence>
<dbReference type="AlphaFoldDB" id="A0AAV9BJH3"/>
<comment type="caution">
    <text evidence="2">The sequence shown here is derived from an EMBL/GenBank/DDBJ whole genome shotgun (WGS) entry which is preliminary data.</text>
</comment>
<gene>
    <name evidence="2" type="ORF">QJS04_geneDACA011814</name>
</gene>
<keyword evidence="1" id="KW-0732">Signal</keyword>